<reference evidence="2 3" key="1">
    <citation type="submission" date="2019-05" db="EMBL/GenBank/DDBJ databases">
        <title>Another draft genome of Portunus trituberculatus and its Hox gene families provides insights of decapod evolution.</title>
        <authorList>
            <person name="Jeong J.-H."/>
            <person name="Song I."/>
            <person name="Kim S."/>
            <person name="Choi T."/>
            <person name="Kim D."/>
            <person name="Ryu S."/>
            <person name="Kim W."/>
        </authorList>
    </citation>
    <scope>NUCLEOTIDE SEQUENCE [LARGE SCALE GENOMIC DNA]</scope>
    <source>
        <tissue evidence="2">Muscle</tissue>
    </source>
</reference>
<feature type="region of interest" description="Disordered" evidence="1">
    <location>
        <begin position="1"/>
        <end position="29"/>
    </location>
</feature>
<feature type="compositionally biased region" description="Low complexity" evidence="1">
    <location>
        <begin position="13"/>
        <end position="26"/>
    </location>
</feature>
<gene>
    <name evidence="2" type="ORF">E2C01_093073</name>
</gene>
<evidence type="ECO:0000313" key="3">
    <source>
        <dbReference type="Proteomes" id="UP000324222"/>
    </source>
</evidence>
<name>A0A5B7JZK8_PORTR</name>
<evidence type="ECO:0000313" key="2">
    <source>
        <dbReference type="EMBL" id="MPC97744.1"/>
    </source>
</evidence>
<dbReference type="EMBL" id="VSRR010111282">
    <property type="protein sequence ID" value="MPC97744.1"/>
    <property type="molecule type" value="Genomic_DNA"/>
</dbReference>
<protein>
    <submittedName>
        <fullName evidence="2">Uncharacterized protein</fullName>
    </submittedName>
</protein>
<dbReference type="Proteomes" id="UP000324222">
    <property type="component" value="Unassembled WGS sequence"/>
</dbReference>
<sequence>MTTWPLSLPPQGTPATPTSASGPTPTRCTTFRGQGQRLTISPRSPPLAVTLTFIRRPTPLSPRSSPRLLVKI</sequence>
<comment type="caution">
    <text evidence="2">The sequence shown here is derived from an EMBL/GenBank/DDBJ whole genome shotgun (WGS) entry which is preliminary data.</text>
</comment>
<organism evidence="2 3">
    <name type="scientific">Portunus trituberculatus</name>
    <name type="common">Swimming crab</name>
    <name type="synonym">Neptunus trituberculatus</name>
    <dbReference type="NCBI Taxonomy" id="210409"/>
    <lineage>
        <taxon>Eukaryota</taxon>
        <taxon>Metazoa</taxon>
        <taxon>Ecdysozoa</taxon>
        <taxon>Arthropoda</taxon>
        <taxon>Crustacea</taxon>
        <taxon>Multicrustacea</taxon>
        <taxon>Malacostraca</taxon>
        <taxon>Eumalacostraca</taxon>
        <taxon>Eucarida</taxon>
        <taxon>Decapoda</taxon>
        <taxon>Pleocyemata</taxon>
        <taxon>Brachyura</taxon>
        <taxon>Eubrachyura</taxon>
        <taxon>Portunoidea</taxon>
        <taxon>Portunidae</taxon>
        <taxon>Portuninae</taxon>
        <taxon>Portunus</taxon>
    </lineage>
</organism>
<accession>A0A5B7JZK8</accession>
<proteinExistence type="predicted"/>
<keyword evidence="3" id="KW-1185">Reference proteome</keyword>
<evidence type="ECO:0000256" key="1">
    <source>
        <dbReference type="SAM" id="MobiDB-lite"/>
    </source>
</evidence>
<dbReference type="AlphaFoldDB" id="A0A5B7JZK8"/>